<protein>
    <submittedName>
        <fullName evidence="1">Phosphatase</fullName>
    </submittedName>
</protein>
<dbReference type="InterPro" id="IPR013078">
    <property type="entry name" value="His_Pase_superF_clade-1"/>
</dbReference>
<dbReference type="EMBL" id="JAUSUD010000002">
    <property type="protein sequence ID" value="MDQ0229375.1"/>
    <property type="molecule type" value="Genomic_DNA"/>
</dbReference>
<dbReference type="Gene3D" id="3.40.50.1240">
    <property type="entry name" value="Phosphoglycerate mutase-like"/>
    <property type="match status" value="1"/>
</dbReference>
<accession>A0ABT9ZAT8</accession>
<dbReference type="PANTHER" id="PTHR48100">
    <property type="entry name" value="BROAD-SPECIFICITY PHOSPHATASE YOR283W-RELATED"/>
    <property type="match status" value="1"/>
</dbReference>
<dbReference type="Pfam" id="PF00300">
    <property type="entry name" value="His_Phos_1"/>
    <property type="match status" value="1"/>
</dbReference>
<dbReference type="InterPro" id="IPR050275">
    <property type="entry name" value="PGM_Phosphatase"/>
</dbReference>
<dbReference type="PANTHER" id="PTHR48100:SF59">
    <property type="entry name" value="ADENOSYLCOBALAMIN_ALPHA-RIBAZOLE PHOSPHATASE"/>
    <property type="match status" value="1"/>
</dbReference>
<dbReference type="InterPro" id="IPR029033">
    <property type="entry name" value="His_PPase_superfam"/>
</dbReference>
<dbReference type="PROSITE" id="PS00175">
    <property type="entry name" value="PG_MUTASE"/>
    <property type="match status" value="1"/>
</dbReference>
<evidence type="ECO:0000313" key="1">
    <source>
        <dbReference type="EMBL" id="MDQ0229375.1"/>
    </source>
</evidence>
<dbReference type="CDD" id="cd07067">
    <property type="entry name" value="HP_PGM_like"/>
    <property type="match status" value="1"/>
</dbReference>
<evidence type="ECO:0000313" key="2">
    <source>
        <dbReference type="Proteomes" id="UP001234495"/>
    </source>
</evidence>
<comment type="caution">
    <text evidence="1">The sequence shown here is derived from an EMBL/GenBank/DDBJ whole genome shotgun (WGS) entry which is preliminary data.</text>
</comment>
<dbReference type="Proteomes" id="UP001234495">
    <property type="component" value="Unassembled WGS sequence"/>
</dbReference>
<dbReference type="SUPFAM" id="SSF53254">
    <property type="entry name" value="Phosphoglycerate mutase-like"/>
    <property type="match status" value="1"/>
</dbReference>
<proteinExistence type="predicted"/>
<organism evidence="1 2">
    <name type="scientific">Metabacillus malikii</name>
    <dbReference type="NCBI Taxonomy" id="1504265"/>
    <lineage>
        <taxon>Bacteria</taxon>
        <taxon>Bacillati</taxon>
        <taxon>Bacillota</taxon>
        <taxon>Bacilli</taxon>
        <taxon>Bacillales</taxon>
        <taxon>Bacillaceae</taxon>
        <taxon>Metabacillus</taxon>
    </lineage>
</organism>
<reference evidence="1 2" key="1">
    <citation type="submission" date="2023-07" db="EMBL/GenBank/DDBJ databases">
        <title>Genomic Encyclopedia of Type Strains, Phase IV (KMG-IV): sequencing the most valuable type-strain genomes for metagenomic binning, comparative biology and taxonomic classification.</title>
        <authorList>
            <person name="Goeker M."/>
        </authorList>
    </citation>
    <scope>NUCLEOTIDE SEQUENCE [LARGE SCALE GENOMIC DNA]</scope>
    <source>
        <strain evidence="1 2">DSM 29005</strain>
    </source>
</reference>
<keyword evidence="2" id="KW-1185">Reference proteome</keyword>
<sequence>MINISTISIVRHGETDWNIIGKLQGQTDIPLNQHGMEQAMYCGNFLKTEKWDVIITSPLKRAKQTAEIINKCLNLPIVEMEEFVERGFGIAEGMEQEERLERFPTGIIPDQEEMNSFENRVVTGIEKVRQRYFQQKIVLIAHGAVINALLANLSNGEIGTGKTEIVNASISNIQYNETGWKIKEYNIISHLPLDEDFQFA</sequence>
<gene>
    <name evidence="1" type="ORF">J2S19_000626</name>
</gene>
<dbReference type="PIRSF" id="PIRSF000709">
    <property type="entry name" value="6PFK_2-Ptase"/>
    <property type="match status" value="1"/>
</dbReference>
<dbReference type="SMART" id="SM00855">
    <property type="entry name" value="PGAM"/>
    <property type="match status" value="1"/>
</dbReference>
<name>A0ABT9ZAT8_9BACI</name>
<dbReference type="InterPro" id="IPR001345">
    <property type="entry name" value="PG/BPGM_mutase_AS"/>
</dbReference>